<keyword evidence="11" id="KW-0732">Signal</keyword>
<feature type="signal peptide" evidence="11">
    <location>
        <begin position="1"/>
        <end position="15"/>
    </location>
</feature>
<name>A0A3P9PUR9_POERE</name>
<comment type="similarity">
    <text evidence="3 9">Belongs to the Deltex family.</text>
</comment>
<dbReference type="InterPro" id="IPR001841">
    <property type="entry name" value="Znf_RING"/>
</dbReference>
<dbReference type="Gene3D" id="3.30.390.130">
    <property type="match status" value="1"/>
</dbReference>
<evidence type="ECO:0000256" key="8">
    <source>
        <dbReference type="PROSITE-ProRule" id="PRU00175"/>
    </source>
</evidence>
<dbReference type="InterPro" id="IPR039399">
    <property type="entry name" value="Deltex_C_sf"/>
</dbReference>
<dbReference type="GO" id="GO:0016567">
    <property type="term" value="P:protein ubiquitination"/>
    <property type="evidence" value="ECO:0007669"/>
    <property type="project" value="UniProtKB-UniRule"/>
</dbReference>
<dbReference type="GO" id="GO:0005737">
    <property type="term" value="C:cytoplasm"/>
    <property type="evidence" value="ECO:0007669"/>
    <property type="project" value="UniProtKB-SubCell"/>
</dbReference>
<dbReference type="GO" id="GO:0008270">
    <property type="term" value="F:zinc ion binding"/>
    <property type="evidence" value="ECO:0007669"/>
    <property type="project" value="UniProtKB-KW"/>
</dbReference>
<dbReference type="InterPro" id="IPR017907">
    <property type="entry name" value="Znf_RING_CS"/>
</dbReference>
<dbReference type="AlphaFoldDB" id="A0A3P9PUR9"/>
<dbReference type="PROSITE" id="PS50089">
    <property type="entry name" value="ZF_RING_2"/>
    <property type="match status" value="1"/>
</dbReference>
<evidence type="ECO:0000256" key="1">
    <source>
        <dbReference type="ARBA" id="ARBA00000900"/>
    </source>
</evidence>
<dbReference type="InterPro" id="IPR039396">
    <property type="entry name" value="Deltex_C"/>
</dbReference>
<comment type="subcellular location">
    <subcellularLocation>
        <location evidence="9">Cytoplasm</location>
    </subcellularLocation>
</comment>
<reference evidence="13" key="3">
    <citation type="submission" date="2025-09" db="UniProtKB">
        <authorList>
            <consortium name="Ensembl"/>
        </authorList>
    </citation>
    <scope>IDENTIFICATION</scope>
    <source>
        <strain evidence="13">Guanapo</strain>
    </source>
</reference>
<dbReference type="InterPro" id="IPR039398">
    <property type="entry name" value="Deltex_fam"/>
</dbReference>
<evidence type="ECO:0000256" key="9">
    <source>
        <dbReference type="RuleBase" id="RU367105"/>
    </source>
</evidence>
<dbReference type="STRING" id="8081.ENSPREP00000025368"/>
<dbReference type="Bgee" id="ENSPREG00000017130">
    <property type="expression patterns" value="Expressed in head and 1 other cell type or tissue"/>
</dbReference>
<comment type="pathway">
    <text evidence="2 9">Protein modification; protein ubiquitination.</text>
</comment>
<feature type="domain" description="RING-type" evidence="12">
    <location>
        <begin position="263"/>
        <end position="302"/>
    </location>
</feature>
<dbReference type="GO" id="GO:0007219">
    <property type="term" value="P:Notch signaling pathway"/>
    <property type="evidence" value="ECO:0007669"/>
    <property type="project" value="InterPro"/>
</dbReference>
<proteinExistence type="inferred from homology"/>
<dbReference type="GeneTree" id="ENSGT00940000154578"/>
<dbReference type="CDD" id="cd09633">
    <property type="entry name" value="Deltex_C"/>
    <property type="match status" value="1"/>
</dbReference>
<dbReference type="Gene3D" id="3.30.40.10">
    <property type="entry name" value="Zinc/RING finger domain, C3HC4 (zinc finger)"/>
    <property type="match status" value="1"/>
</dbReference>
<evidence type="ECO:0000256" key="2">
    <source>
        <dbReference type="ARBA" id="ARBA00004906"/>
    </source>
</evidence>
<evidence type="ECO:0000256" key="4">
    <source>
        <dbReference type="ARBA" id="ARBA00022679"/>
    </source>
</evidence>
<dbReference type="GO" id="GO:0061630">
    <property type="term" value="F:ubiquitin protein ligase activity"/>
    <property type="evidence" value="ECO:0007669"/>
    <property type="project" value="UniProtKB-UniRule"/>
</dbReference>
<evidence type="ECO:0000256" key="11">
    <source>
        <dbReference type="SAM" id="SignalP"/>
    </source>
</evidence>
<keyword evidence="14" id="KW-1185">Reference proteome</keyword>
<dbReference type="OMA" id="GIQKKEH"/>
<keyword evidence="7 9" id="KW-0862">Zinc</keyword>
<dbReference type="PROSITE" id="PS00518">
    <property type="entry name" value="ZF_RING_1"/>
    <property type="match status" value="1"/>
</dbReference>
<evidence type="ECO:0000256" key="10">
    <source>
        <dbReference type="SAM" id="MobiDB-lite"/>
    </source>
</evidence>
<sequence length="444" mass="49981">MLYFIFLDLLNDLNCFVLLQIITDITLIIDEEMIGDINVKKWINDNYCPEKTASCYRVFSRDFNKVQQLVKRLSGHLSSPGTQGQTAPPTPCAATCSVPVNRVVMEYIKKKYDEKLKKILGHFVIEFKAANSDPHSTVQVNFRAPRKPAYSSDRVHLDFVRQRFIIFYQRTASDLQLISLHVTPHQAEDLQRKFPLLFFKSGSSKDTAVCGPFAHVQKLKEFISQNPKGSGNSPVKRDPARSQSYKSSAPSPKLSKPPGNETCPICMEPIPPEKKKALQCMHSFCKDCLQRAFDYKPVCPICGEVYGTLKGTQPDGGTMDIRTSSASLPGYERHGTLVIHYHIPSGIQKEEHPNPGQPFEGASRTAYLPDSFEGRKVLELLRKAFNQRLIFTIGQSSTSGRNNMVTWNDIHHKTSVHGGPTSYGYPDPDYLNRVQEELKAKGIK</sequence>
<dbReference type="UniPathway" id="UPA00143"/>
<organism evidence="13 14">
    <name type="scientific">Poecilia reticulata</name>
    <name type="common">Guppy</name>
    <name type="synonym">Acanthophacelus reticulatus</name>
    <dbReference type="NCBI Taxonomy" id="8081"/>
    <lineage>
        <taxon>Eukaryota</taxon>
        <taxon>Metazoa</taxon>
        <taxon>Chordata</taxon>
        <taxon>Craniata</taxon>
        <taxon>Vertebrata</taxon>
        <taxon>Euteleostomi</taxon>
        <taxon>Actinopterygii</taxon>
        <taxon>Neopterygii</taxon>
        <taxon>Teleostei</taxon>
        <taxon>Neoteleostei</taxon>
        <taxon>Acanthomorphata</taxon>
        <taxon>Ovalentaria</taxon>
        <taxon>Atherinomorphae</taxon>
        <taxon>Cyprinodontiformes</taxon>
        <taxon>Poeciliidae</taxon>
        <taxon>Poeciliinae</taxon>
        <taxon>Poecilia</taxon>
    </lineage>
</organism>
<dbReference type="EC" id="2.3.2.27" evidence="9"/>
<dbReference type="Ensembl" id="ENSPRET00000025622.1">
    <property type="protein sequence ID" value="ENSPREP00000025368.1"/>
    <property type="gene ID" value="ENSPREG00000017130.1"/>
</dbReference>
<dbReference type="Pfam" id="PF13639">
    <property type="entry name" value="zf-RING_2"/>
    <property type="match status" value="1"/>
</dbReference>
<protein>
    <recommendedName>
        <fullName evidence="9">E3 ubiquitin-protein ligase</fullName>
        <ecNumber evidence="9">2.3.2.27</ecNumber>
    </recommendedName>
</protein>
<keyword evidence="5 9" id="KW-0479">Metal-binding</keyword>
<comment type="catalytic activity">
    <reaction evidence="1 9">
        <text>S-ubiquitinyl-[E2 ubiquitin-conjugating enzyme]-L-cysteine + [acceptor protein]-L-lysine = [E2 ubiquitin-conjugating enzyme]-L-cysteine + N(6)-ubiquitinyl-[acceptor protein]-L-lysine.</text>
        <dbReference type="EC" id="2.3.2.27"/>
    </reaction>
</comment>
<dbReference type="SMART" id="SM00184">
    <property type="entry name" value="RING"/>
    <property type="match status" value="1"/>
</dbReference>
<keyword evidence="4 9" id="KW-0808">Transferase</keyword>
<evidence type="ECO:0000256" key="6">
    <source>
        <dbReference type="ARBA" id="ARBA00022771"/>
    </source>
</evidence>
<feature type="chain" id="PRO_5018245884" description="E3 ubiquitin-protein ligase" evidence="11">
    <location>
        <begin position="16"/>
        <end position="444"/>
    </location>
</feature>
<dbReference type="Proteomes" id="UP000242638">
    <property type="component" value="Unassembled WGS sequence"/>
</dbReference>
<feature type="region of interest" description="Disordered" evidence="10">
    <location>
        <begin position="224"/>
        <end position="261"/>
    </location>
</feature>
<dbReference type="Pfam" id="PF18102">
    <property type="entry name" value="DTC"/>
    <property type="match status" value="1"/>
</dbReference>
<keyword evidence="9" id="KW-0963">Cytoplasm</keyword>
<reference evidence="13" key="2">
    <citation type="submission" date="2025-08" db="UniProtKB">
        <authorList>
            <consortium name="Ensembl"/>
        </authorList>
    </citation>
    <scope>IDENTIFICATION</scope>
    <source>
        <strain evidence="13">Guanapo</strain>
    </source>
</reference>
<evidence type="ECO:0000256" key="5">
    <source>
        <dbReference type="ARBA" id="ARBA00022723"/>
    </source>
</evidence>
<evidence type="ECO:0000256" key="7">
    <source>
        <dbReference type="ARBA" id="ARBA00022833"/>
    </source>
</evidence>
<evidence type="ECO:0000313" key="13">
    <source>
        <dbReference type="Ensembl" id="ENSPREP00000025368.1"/>
    </source>
</evidence>
<evidence type="ECO:0000259" key="12">
    <source>
        <dbReference type="PROSITE" id="PS50089"/>
    </source>
</evidence>
<dbReference type="FunFam" id="3.30.390.130:FF:000001">
    <property type="entry name" value="Probable E3 ubiquitin-protein ligase DTX3"/>
    <property type="match status" value="1"/>
</dbReference>
<evidence type="ECO:0000256" key="3">
    <source>
        <dbReference type="ARBA" id="ARBA00009413"/>
    </source>
</evidence>
<dbReference type="InterPro" id="IPR013083">
    <property type="entry name" value="Znf_RING/FYVE/PHD"/>
</dbReference>
<accession>A0A3P9PUR9</accession>
<dbReference type="SUPFAM" id="SSF57850">
    <property type="entry name" value="RING/U-box"/>
    <property type="match status" value="1"/>
</dbReference>
<keyword evidence="6 8" id="KW-0863">Zinc-finger</keyword>
<feature type="compositionally biased region" description="Polar residues" evidence="10">
    <location>
        <begin position="224"/>
        <end position="233"/>
    </location>
</feature>
<dbReference type="PANTHER" id="PTHR12622">
    <property type="entry name" value="DELTEX-RELATED"/>
    <property type="match status" value="1"/>
</dbReference>
<reference evidence="14" key="1">
    <citation type="submission" date="2013-11" db="EMBL/GenBank/DDBJ databases">
        <title>The genomic landscape of the Guanapo guppy.</title>
        <authorList>
            <person name="Kuenstner A."/>
            <person name="Dreyer C."/>
        </authorList>
    </citation>
    <scope>NUCLEOTIDE SEQUENCE</scope>
    <source>
        <strain evidence="14">Guanapo</strain>
    </source>
</reference>
<evidence type="ECO:0000313" key="14">
    <source>
        <dbReference type="Proteomes" id="UP000242638"/>
    </source>
</evidence>
<feature type="compositionally biased region" description="Low complexity" evidence="10">
    <location>
        <begin position="246"/>
        <end position="258"/>
    </location>
</feature>